<comment type="caution">
    <text evidence="6">The sequence shown here is derived from an EMBL/GenBank/DDBJ whole genome shotgun (WGS) entry which is preliminary data.</text>
</comment>
<feature type="binding site" evidence="5">
    <location>
        <position position="225"/>
    </location>
    <ligand>
        <name>isopentenyl diphosphate</name>
        <dbReference type="ChEBI" id="CHEBI:128769"/>
    </ligand>
</feature>
<feature type="binding site" evidence="5">
    <location>
        <position position="223"/>
    </location>
    <ligand>
        <name>isopentenyl diphosphate</name>
        <dbReference type="ChEBI" id="CHEBI:128769"/>
    </ligand>
</feature>
<feature type="binding site" evidence="5">
    <location>
        <position position="131"/>
    </location>
    <ligand>
        <name>isopentenyl diphosphate</name>
        <dbReference type="ChEBI" id="CHEBI:128769"/>
    </ligand>
</feature>
<keyword evidence="5" id="KW-0414">Isoprene biosynthesis</keyword>
<sequence>MEIISVVPRGYCQGVVRAIMLAKETVKKYPDKKVTMLGMIVHNQFVVDACRKAGIHFIEDPLKTREQLLDEIDDGVVIFTAHGISDAVREKAERKGLICVDATCPDVRKTHTLVKEHVQDGDVIYIGKKHHPEAEGTVSLSPRIHLVTCMDDVAALPELHNVLITNQTTLSLLDAQQIIAACKKRFPDAVVAEEICNATRIRQEAVMALKDVDLLIVVGDPRSNNSRMLAETGKKAGIPDALLLSSASQLKEDMIHHKKRIAVTSGSSTPNALTKQVIDCLQTYADTGILPHVNPDPEVL</sequence>
<dbReference type="EC" id="1.17.7.4" evidence="5"/>
<feature type="binding site" evidence="5">
    <location>
        <position position="131"/>
    </location>
    <ligand>
        <name>dimethylallyl diphosphate</name>
        <dbReference type="ChEBI" id="CHEBI:57623"/>
    </ligand>
</feature>
<feature type="binding site" evidence="5">
    <location>
        <position position="168"/>
    </location>
    <ligand>
        <name>(2E)-4-hydroxy-3-methylbut-2-enyl diphosphate</name>
        <dbReference type="ChEBI" id="CHEBI:128753"/>
    </ligand>
</feature>
<evidence type="ECO:0000256" key="2">
    <source>
        <dbReference type="ARBA" id="ARBA00022723"/>
    </source>
</evidence>
<keyword evidence="1 5" id="KW-0004">4Fe-4S</keyword>
<dbReference type="RefSeq" id="WP_370595733.1">
    <property type="nucleotide sequence ID" value="NZ_JALBUR010000006.1"/>
</dbReference>
<dbReference type="AlphaFoldDB" id="A0AB35U7Q3"/>
<feature type="binding site" evidence="5">
    <location>
        <position position="223"/>
    </location>
    <ligand>
        <name>(2E)-4-hydroxy-3-methylbut-2-enyl diphosphate</name>
        <dbReference type="ChEBI" id="CHEBI:128753"/>
    </ligand>
</feature>
<feature type="binding site" evidence="5">
    <location>
        <position position="42"/>
    </location>
    <ligand>
        <name>(2E)-4-hydroxy-3-methylbut-2-enyl diphosphate</name>
        <dbReference type="ChEBI" id="CHEBI:128753"/>
    </ligand>
</feature>
<evidence type="ECO:0000256" key="4">
    <source>
        <dbReference type="ARBA" id="ARBA00023014"/>
    </source>
</evidence>
<dbReference type="GO" id="GO:0050992">
    <property type="term" value="P:dimethylallyl diphosphate biosynthetic process"/>
    <property type="evidence" value="ECO:0007669"/>
    <property type="project" value="UniProtKB-UniRule"/>
</dbReference>
<dbReference type="Pfam" id="PF02401">
    <property type="entry name" value="LYTB"/>
    <property type="match status" value="1"/>
</dbReference>
<reference evidence="6 7" key="1">
    <citation type="submission" date="2022-03" db="EMBL/GenBank/DDBJ databases">
        <title>Novel taxa within the pig intestine.</title>
        <authorList>
            <person name="Wylensek D."/>
            <person name="Bishof K."/>
            <person name="Afrizal A."/>
            <person name="Clavel T."/>
        </authorList>
    </citation>
    <scope>NUCLEOTIDE SEQUENCE [LARGE SCALE GENOMIC DNA]</scope>
    <source>
        <strain evidence="6 7">CLA-KB-P133</strain>
    </source>
</reference>
<gene>
    <name evidence="5 6" type="primary">ispH</name>
    <name evidence="6" type="ORF">MOZ60_03975</name>
</gene>
<evidence type="ECO:0000313" key="6">
    <source>
        <dbReference type="EMBL" id="MDX8419249.1"/>
    </source>
</evidence>
<comment type="cofactor">
    <cofactor evidence="5">
        <name>[4Fe-4S] cluster</name>
        <dbReference type="ChEBI" id="CHEBI:49883"/>
    </cofactor>
    <text evidence="5">Binds 1 [4Fe-4S] cluster per subunit.</text>
</comment>
<feature type="binding site" evidence="5">
    <location>
        <position position="196"/>
    </location>
    <ligand>
        <name>[4Fe-4S] cluster</name>
        <dbReference type="ChEBI" id="CHEBI:49883"/>
    </ligand>
</feature>
<feature type="binding site" evidence="5">
    <location>
        <position position="225"/>
    </location>
    <ligand>
        <name>(2E)-4-hydroxy-3-methylbut-2-enyl diphosphate</name>
        <dbReference type="ChEBI" id="CHEBI:128753"/>
    </ligand>
</feature>
<comment type="caution">
    <text evidence="5">Lacks conserved residue(s) required for the propagation of feature annotation.</text>
</comment>
<comment type="catalytic activity">
    <reaction evidence="5">
        <text>isopentenyl diphosphate + 2 oxidized [2Fe-2S]-[ferredoxin] + H2O = (2E)-4-hydroxy-3-methylbut-2-enyl diphosphate + 2 reduced [2Fe-2S]-[ferredoxin] + 2 H(+)</text>
        <dbReference type="Rhea" id="RHEA:24488"/>
        <dbReference type="Rhea" id="RHEA-COMP:10000"/>
        <dbReference type="Rhea" id="RHEA-COMP:10001"/>
        <dbReference type="ChEBI" id="CHEBI:15377"/>
        <dbReference type="ChEBI" id="CHEBI:15378"/>
        <dbReference type="ChEBI" id="CHEBI:33737"/>
        <dbReference type="ChEBI" id="CHEBI:33738"/>
        <dbReference type="ChEBI" id="CHEBI:128753"/>
        <dbReference type="ChEBI" id="CHEBI:128769"/>
        <dbReference type="EC" id="1.17.7.4"/>
    </reaction>
</comment>
<dbReference type="PANTHER" id="PTHR30426">
    <property type="entry name" value="4-HYDROXY-3-METHYLBUT-2-ENYL DIPHOSPHATE REDUCTASE"/>
    <property type="match status" value="1"/>
</dbReference>
<dbReference type="GO" id="GO:0016114">
    <property type="term" value="P:terpenoid biosynthetic process"/>
    <property type="evidence" value="ECO:0007669"/>
    <property type="project" value="UniProtKB-UniRule"/>
</dbReference>
<keyword evidence="4 5" id="KW-0411">Iron-sulfur</keyword>
<feature type="binding site" evidence="5">
    <location>
        <position position="268"/>
    </location>
    <ligand>
        <name>isopentenyl diphosphate</name>
        <dbReference type="ChEBI" id="CHEBI:128769"/>
    </ligand>
</feature>
<dbReference type="NCBIfam" id="TIGR00216">
    <property type="entry name" value="ispH_lytB"/>
    <property type="match status" value="1"/>
</dbReference>
<evidence type="ECO:0000313" key="7">
    <source>
        <dbReference type="Proteomes" id="UP001286174"/>
    </source>
</evidence>
<dbReference type="GO" id="GO:0051539">
    <property type="term" value="F:4 iron, 4 sulfur cluster binding"/>
    <property type="evidence" value="ECO:0007669"/>
    <property type="project" value="UniProtKB-UniRule"/>
</dbReference>
<accession>A0AB35U7Q3</accession>
<organism evidence="6 7">
    <name type="scientific">Grylomicrobium aquisgranensis</name>
    <dbReference type="NCBI Taxonomy" id="2926318"/>
    <lineage>
        <taxon>Bacteria</taxon>
        <taxon>Bacillati</taxon>
        <taxon>Bacillota</taxon>
        <taxon>Erysipelotrichia</taxon>
        <taxon>Erysipelotrichales</taxon>
        <taxon>Erysipelotrichaceae</taxon>
        <taxon>Grylomicrobium</taxon>
    </lineage>
</organism>
<dbReference type="Gene3D" id="3.40.1010.20">
    <property type="entry name" value="4-hydroxy-3-methylbut-2-enyl diphosphate reductase, catalytic domain"/>
    <property type="match status" value="2"/>
</dbReference>
<feature type="binding site" evidence="5">
    <location>
        <position position="268"/>
    </location>
    <ligand>
        <name>(2E)-4-hydroxy-3-methylbut-2-enyl diphosphate</name>
        <dbReference type="ChEBI" id="CHEBI:128753"/>
    </ligand>
</feature>
<dbReference type="Gene3D" id="3.40.50.11270">
    <property type="match status" value="1"/>
</dbReference>
<feature type="binding site" evidence="5">
    <location>
        <position position="82"/>
    </location>
    <ligand>
        <name>dimethylallyl diphosphate</name>
        <dbReference type="ChEBI" id="CHEBI:57623"/>
    </ligand>
</feature>
<comment type="catalytic activity">
    <reaction evidence="5">
        <text>dimethylallyl diphosphate + 2 oxidized [2Fe-2S]-[ferredoxin] + H2O = (2E)-4-hydroxy-3-methylbut-2-enyl diphosphate + 2 reduced [2Fe-2S]-[ferredoxin] + 2 H(+)</text>
        <dbReference type="Rhea" id="RHEA:24825"/>
        <dbReference type="Rhea" id="RHEA-COMP:10000"/>
        <dbReference type="Rhea" id="RHEA-COMP:10001"/>
        <dbReference type="ChEBI" id="CHEBI:15377"/>
        <dbReference type="ChEBI" id="CHEBI:15378"/>
        <dbReference type="ChEBI" id="CHEBI:33737"/>
        <dbReference type="ChEBI" id="CHEBI:33738"/>
        <dbReference type="ChEBI" id="CHEBI:57623"/>
        <dbReference type="ChEBI" id="CHEBI:128753"/>
        <dbReference type="EC" id="1.17.7.4"/>
    </reaction>
</comment>
<evidence type="ECO:0000256" key="5">
    <source>
        <dbReference type="HAMAP-Rule" id="MF_00191"/>
    </source>
</evidence>
<keyword evidence="5 6" id="KW-0560">Oxidoreductase</keyword>
<feature type="binding site" evidence="5">
    <location>
        <position position="223"/>
    </location>
    <ligand>
        <name>dimethylallyl diphosphate</name>
        <dbReference type="ChEBI" id="CHEBI:57623"/>
    </ligand>
</feature>
<feature type="binding site" evidence="5">
    <location>
        <position position="42"/>
    </location>
    <ligand>
        <name>isopentenyl diphosphate</name>
        <dbReference type="ChEBI" id="CHEBI:128769"/>
    </ligand>
</feature>
<dbReference type="EMBL" id="JALBUR010000006">
    <property type="protein sequence ID" value="MDX8419249.1"/>
    <property type="molecule type" value="Genomic_DNA"/>
</dbReference>
<keyword evidence="3 5" id="KW-0408">Iron</keyword>
<dbReference type="GO" id="GO:0019288">
    <property type="term" value="P:isopentenyl diphosphate biosynthetic process, methylerythritol 4-phosphate pathway"/>
    <property type="evidence" value="ECO:0007669"/>
    <property type="project" value="UniProtKB-UniRule"/>
</dbReference>
<dbReference type="Proteomes" id="UP001286174">
    <property type="component" value="Unassembled WGS sequence"/>
</dbReference>
<feature type="binding site" evidence="5">
    <location>
        <position position="268"/>
    </location>
    <ligand>
        <name>dimethylallyl diphosphate</name>
        <dbReference type="ChEBI" id="CHEBI:57623"/>
    </ligand>
</feature>
<comment type="similarity">
    <text evidence="5">Belongs to the IspH family.</text>
</comment>
<dbReference type="InterPro" id="IPR003451">
    <property type="entry name" value="LytB/IspH"/>
</dbReference>
<keyword evidence="2 5" id="KW-0479">Metal-binding</keyword>
<evidence type="ECO:0000256" key="3">
    <source>
        <dbReference type="ARBA" id="ARBA00023004"/>
    </source>
</evidence>
<feature type="binding site" evidence="5">
    <location>
        <position position="82"/>
    </location>
    <ligand>
        <name>(2E)-4-hydroxy-3-methylbut-2-enyl diphosphate</name>
        <dbReference type="ChEBI" id="CHEBI:128753"/>
    </ligand>
</feature>
<feature type="active site" description="Proton donor" evidence="5">
    <location>
        <position position="133"/>
    </location>
</feature>
<feature type="binding site" evidence="5">
    <location>
        <position position="12"/>
    </location>
    <ligand>
        <name>[4Fe-4S] cluster</name>
        <dbReference type="ChEBI" id="CHEBI:49883"/>
    </ligand>
</feature>
<evidence type="ECO:0000256" key="1">
    <source>
        <dbReference type="ARBA" id="ARBA00022485"/>
    </source>
</evidence>
<name>A0AB35U7Q3_9FIRM</name>
<dbReference type="CDD" id="cd13944">
    <property type="entry name" value="lytB_ispH"/>
    <property type="match status" value="1"/>
</dbReference>
<proteinExistence type="inferred from homology"/>
<dbReference type="PANTHER" id="PTHR30426:SF0">
    <property type="entry name" value="4-HYDROXY-3-METHYLBUT-2-ENYL DIPHOSPHATE REDUCTASE"/>
    <property type="match status" value="1"/>
</dbReference>
<dbReference type="HAMAP" id="MF_00191">
    <property type="entry name" value="IspH"/>
    <property type="match status" value="1"/>
</dbReference>
<feature type="binding site" evidence="5">
    <location>
        <position position="104"/>
    </location>
    <ligand>
        <name>[4Fe-4S] cluster</name>
        <dbReference type="ChEBI" id="CHEBI:49883"/>
    </ligand>
</feature>
<comment type="pathway">
    <text evidence="5">Isoprenoid biosynthesis; dimethylallyl diphosphate biosynthesis; dimethylallyl diphosphate from (2E)-4-hydroxy-3-methylbutenyl diphosphate: step 1/1.</text>
</comment>
<dbReference type="GO" id="GO:0046872">
    <property type="term" value="F:metal ion binding"/>
    <property type="evidence" value="ECO:0007669"/>
    <property type="project" value="UniProtKB-KW"/>
</dbReference>
<feature type="binding site" evidence="5">
    <location>
        <position position="131"/>
    </location>
    <ligand>
        <name>(2E)-4-hydroxy-3-methylbut-2-enyl diphosphate</name>
        <dbReference type="ChEBI" id="CHEBI:128753"/>
    </ligand>
</feature>
<comment type="function">
    <text evidence="5">Catalyzes the conversion of 1-hydroxy-2-methyl-2-(E)-butenyl 4-diphosphate (HMBPP) into a mixture of isopentenyl diphosphate (IPP) and dimethylallyl diphosphate (DMAPP). Acts in the terminal step of the DOXP/MEP pathway for isoprenoid precursor biosynthesis.</text>
</comment>
<comment type="pathway">
    <text evidence="5">Isoprenoid biosynthesis; isopentenyl diphosphate biosynthesis via DXP pathway; isopentenyl diphosphate from 1-deoxy-D-xylulose 5-phosphate: step 6/6.</text>
</comment>
<feature type="binding site" evidence="5">
    <location>
        <position position="225"/>
    </location>
    <ligand>
        <name>dimethylallyl diphosphate</name>
        <dbReference type="ChEBI" id="CHEBI:57623"/>
    </ligand>
</feature>
<feature type="binding site" evidence="5">
    <location>
        <position position="42"/>
    </location>
    <ligand>
        <name>dimethylallyl diphosphate</name>
        <dbReference type="ChEBI" id="CHEBI:57623"/>
    </ligand>
</feature>
<feature type="binding site" evidence="5">
    <location>
        <position position="82"/>
    </location>
    <ligand>
        <name>isopentenyl diphosphate</name>
        <dbReference type="ChEBI" id="CHEBI:128769"/>
    </ligand>
</feature>
<keyword evidence="7" id="KW-1185">Reference proteome</keyword>
<dbReference type="GO" id="GO:0051745">
    <property type="term" value="F:4-hydroxy-3-methylbut-2-enyl diphosphate reductase activity"/>
    <property type="evidence" value="ECO:0007669"/>
    <property type="project" value="UniProtKB-UniRule"/>
</dbReference>
<protein>
    <recommendedName>
        <fullName evidence="5">4-hydroxy-3-methylbut-2-enyl diphosphate reductase</fullName>
        <shortName evidence="5">HMBPP reductase</shortName>
        <ecNumber evidence="5">1.17.7.4</ecNumber>
    </recommendedName>
</protein>